<proteinExistence type="inferred from homology"/>
<evidence type="ECO:0000256" key="1">
    <source>
        <dbReference type="ARBA" id="ARBA00004173"/>
    </source>
</evidence>
<evidence type="ECO:0000313" key="11">
    <source>
        <dbReference type="EMBL" id="ABO97517.1"/>
    </source>
</evidence>
<keyword evidence="2" id="KW-0809">Transit peptide</keyword>
<dbReference type="GO" id="GO:0005840">
    <property type="term" value="C:ribosome"/>
    <property type="evidence" value="ECO:0007669"/>
    <property type="project" value="UniProtKB-KW"/>
</dbReference>
<dbReference type="Gene3D" id="3.10.450.240">
    <property type="match status" value="1"/>
</dbReference>
<dbReference type="EMBL" id="CP000588">
    <property type="protein sequence ID" value="ABO97517.1"/>
    <property type="molecule type" value="Genomic_DNA"/>
</dbReference>
<feature type="compositionally biased region" description="Basic and acidic residues" evidence="9">
    <location>
        <begin position="93"/>
        <end position="116"/>
    </location>
</feature>
<evidence type="ECO:0000313" key="12">
    <source>
        <dbReference type="Proteomes" id="UP000001568"/>
    </source>
</evidence>
<comment type="similarity">
    <text evidence="6">Belongs to the mitochondrion-specific ribosomal protein mL45 family.</text>
</comment>
<gene>
    <name evidence="11" type="ORF">OSTLU_33251</name>
</gene>
<dbReference type="SMART" id="SM00978">
    <property type="entry name" value="Tim44"/>
    <property type="match status" value="1"/>
</dbReference>
<feature type="region of interest" description="Disordered" evidence="9">
    <location>
        <begin position="90"/>
        <end position="116"/>
    </location>
</feature>
<evidence type="ECO:0000256" key="7">
    <source>
        <dbReference type="ARBA" id="ARBA00039448"/>
    </source>
</evidence>
<dbReference type="SUPFAM" id="SSF54427">
    <property type="entry name" value="NTF2-like"/>
    <property type="match status" value="1"/>
</dbReference>
<dbReference type="GeneID" id="5003486"/>
<dbReference type="GO" id="GO:0005739">
    <property type="term" value="C:mitochondrion"/>
    <property type="evidence" value="ECO:0007669"/>
    <property type="project" value="UniProtKB-SubCell"/>
</dbReference>
<dbReference type="OrthoDB" id="19619at2759"/>
<dbReference type="AlphaFoldDB" id="A4S1X3"/>
<dbReference type="GO" id="GO:1990904">
    <property type="term" value="C:ribonucleoprotein complex"/>
    <property type="evidence" value="ECO:0007669"/>
    <property type="project" value="UniProtKB-KW"/>
</dbReference>
<evidence type="ECO:0000256" key="2">
    <source>
        <dbReference type="ARBA" id="ARBA00022946"/>
    </source>
</evidence>
<dbReference type="InterPro" id="IPR007379">
    <property type="entry name" value="Tim44-like_dom"/>
</dbReference>
<keyword evidence="3" id="KW-0689">Ribosomal protein</keyword>
<evidence type="ECO:0000256" key="8">
    <source>
        <dbReference type="ARBA" id="ARBA00043031"/>
    </source>
</evidence>
<evidence type="ECO:0000256" key="6">
    <source>
        <dbReference type="ARBA" id="ARBA00038073"/>
    </source>
</evidence>
<sequence>MRGGGVRVAQTSSNLIAEPYAGPPRRPTLAEWATTSKGWRYAYEAATSRAKDAYALSKCAKEVRGFTLEGFKQEAKQMYKMINASSANVGHGKTLEHETRHATTDKTQSDLKRERKSRERGGWARVDWNLESIDECQVVRGRLIMANANDSNGPGFAQLTTRFRGKQRFAAYDARGRLVAGDPDEILDVEDFWVFEHGLKIPNARWRLAGRLHMPTPRAPV</sequence>
<comment type="subcellular location">
    <subcellularLocation>
        <location evidence="1">Mitochondrion</location>
    </subcellularLocation>
</comment>
<keyword evidence="5" id="KW-0687">Ribonucleoprotein</keyword>
<dbReference type="Pfam" id="PF04280">
    <property type="entry name" value="Tim44"/>
    <property type="match status" value="1"/>
</dbReference>
<dbReference type="STRING" id="436017.A4S1X3"/>
<evidence type="ECO:0000256" key="4">
    <source>
        <dbReference type="ARBA" id="ARBA00023128"/>
    </source>
</evidence>
<dbReference type="RefSeq" id="XP_001419224.1">
    <property type="nucleotide sequence ID" value="XM_001419187.1"/>
</dbReference>
<keyword evidence="4" id="KW-0496">Mitochondrion</keyword>
<reference evidence="11 12" key="1">
    <citation type="journal article" date="2007" name="Proc. Natl. Acad. Sci. U.S.A.">
        <title>The tiny eukaryote Ostreococcus provides genomic insights into the paradox of plankton speciation.</title>
        <authorList>
            <person name="Palenik B."/>
            <person name="Grimwood J."/>
            <person name="Aerts A."/>
            <person name="Rouze P."/>
            <person name="Salamov A."/>
            <person name="Putnam N."/>
            <person name="Dupont C."/>
            <person name="Jorgensen R."/>
            <person name="Derelle E."/>
            <person name="Rombauts S."/>
            <person name="Zhou K."/>
            <person name="Otillar R."/>
            <person name="Merchant S.S."/>
            <person name="Podell S."/>
            <person name="Gaasterland T."/>
            <person name="Napoli C."/>
            <person name="Gendler K."/>
            <person name="Manuell A."/>
            <person name="Tai V."/>
            <person name="Vallon O."/>
            <person name="Piganeau G."/>
            <person name="Jancek S."/>
            <person name="Heijde M."/>
            <person name="Jabbari K."/>
            <person name="Bowler C."/>
            <person name="Lohr M."/>
            <person name="Robbens S."/>
            <person name="Werner G."/>
            <person name="Dubchak I."/>
            <person name="Pazour G.J."/>
            <person name="Ren Q."/>
            <person name="Paulsen I."/>
            <person name="Delwiche C."/>
            <person name="Schmutz J."/>
            <person name="Rokhsar D."/>
            <person name="Van de Peer Y."/>
            <person name="Moreau H."/>
            <person name="Grigoriev I.V."/>
        </authorList>
    </citation>
    <scope>NUCLEOTIDE SEQUENCE [LARGE SCALE GENOMIC DNA]</scope>
    <source>
        <strain evidence="11 12">CCE9901</strain>
    </source>
</reference>
<accession>A4S1X3</accession>
<dbReference type="InterPro" id="IPR032710">
    <property type="entry name" value="NTF2-like_dom_sf"/>
</dbReference>
<evidence type="ECO:0000256" key="5">
    <source>
        <dbReference type="ARBA" id="ARBA00023274"/>
    </source>
</evidence>
<organism evidence="11 12">
    <name type="scientific">Ostreococcus lucimarinus (strain CCE9901)</name>
    <dbReference type="NCBI Taxonomy" id="436017"/>
    <lineage>
        <taxon>Eukaryota</taxon>
        <taxon>Viridiplantae</taxon>
        <taxon>Chlorophyta</taxon>
        <taxon>Mamiellophyceae</taxon>
        <taxon>Mamiellales</taxon>
        <taxon>Bathycoccaceae</taxon>
        <taxon>Ostreococcus</taxon>
    </lineage>
</organism>
<protein>
    <recommendedName>
        <fullName evidence="7">Large ribosomal subunit protein mL45</fullName>
    </recommendedName>
    <alternativeName>
        <fullName evidence="8">39S ribosomal protein L45, mitochondrial</fullName>
    </alternativeName>
</protein>
<keyword evidence="12" id="KW-1185">Reference proteome</keyword>
<evidence type="ECO:0000259" key="10">
    <source>
        <dbReference type="SMART" id="SM00978"/>
    </source>
</evidence>
<dbReference type="Proteomes" id="UP000001568">
    <property type="component" value="Chromosome 8"/>
</dbReference>
<name>A4S1X3_OSTLU</name>
<dbReference type="PANTHER" id="PTHR28554:SF1">
    <property type="entry name" value="LARGE RIBOSOMAL SUBUNIT PROTEIN ML45"/>
    <property type="match status" value="1"/>
</dbReference>
<dbReference type="HOGENOM" id="CLU_073960_1_1_1"/>
<dbReference type="KEGG" id="olu:OSTLU_33251"/>
<evidence type="ECO:0000256" key="9">
    <source>
        <dbReference type="SAM" id="MobiDB-lite"/>
    </source>
</evidence>
<feature type="domain" description="Tim44-like" evidence="10">
    <location>
        <begin position="53"/>
        <end position="213"/>
    </location>
</feature>
<dbReference type="eggNOG" id="KOG4599">
    <property type="taxonomic scope" value="Eukaryota"/>
</dbReference>
<dbReference type="InterPro" id="IPR051975">
    <property type="entry name" value="mtLSU_mL45"/>
</dbReference>
<dbReference type="PANTHER" id="PTHR28554">
    <property type="entry name" value="39S RIBOSOMAL PROTEIN L45, MITOCHONDRIAL"/>
    <property type="match status" value="1"/>
</dbReference>
<evidence type="ECO:0000256" key="3">
    <source>
        <dbReference type="ARBA" id="ARBA00022980"/>
    </source>
</evidence>
<dbReference type="OMA" id="VRGRLIM"/>
<dbReference type="Gramene" id="ABO97517">
    <property type="protein sequence ID" value="ABO97517"/>
    <property type="gene ID" value="OSTLU_33251"/>
</dbReference>